<dbReference type="WBParaSite" id="HCON_00143170-00001">
    <property type="protein sequence ID" value="HCON_00143170-00001"/>
    <property type="gene ID" value="HCON_00143170"/>
</dbReference>
<sequence>MGCISGFHLYRTKSAQRFNDAQADLADNVALINLPKDDTRRRLIRGRLYDHASRPRITVLPVRLEKMEIAHSEEQCTKFSVQPVTECMYIGWNMKMLITCTRVYLPGQKRGRFLCVLGNID</sequence>
<accession>A0A7I4YWX2</accession>
<proteinExistence type="predicted"/>
<dbReference type="AlphaFoldDB" id="A0A7I4YWX2"/>
<dbReference type="Proteomes" id="UP000025227">
    <property type="component" value="Unplaced"/>
</dbReference>
<keyword evidence="1" id="KW-1185">Reference proteome</keyword>
<evidence type="ECO:0000313" key="1">
    <source>
        <dbReference type="Proteomes" id="UP000025227"/>
    </source>
</evidence>
<name>A0A7I4YWX2_HAECO</name>
<evidence type="ECO:0000313" key="2">
    <source>
        <dbReference type="WBParaSite" id="HCON_00143170-00001"/>
    </source>
</evidence>
<protein>
    <submittedName>
        <fullName evidence="2">Uncharacterized protein</fullName>
    </submittedName>
</protein>
<organism evidence="1 2">
    <name type="scientific">Haemonchus contortus</name>
    <name type="common">Barber pole worm</name>
    <dbReference type="NCBI Taxonomy" id="6289"/>
    <lineage>
        <taxon>Eukaryota</taxon>
        <taxon>Metazoa</taxon>
        <taxon>Ecdysozoa</taxon>
        <taxon>Nematoda</taxon>
        <taxon>Chromadorea</taxon>
        <taxon>Rhabditida</taxon>
        <taxon>Rhabditina</taxon>
        <taxon>Rhabditomorpha</taxon>
        <taxon>Strongyloidea</taxon>
        <taxon>Trichostrongylidae</taxon>
        <taxon>Haemonchus</taxon>
    </lineage>
</organism>
<dbReference type="OrthoDB" id="10057701at2759"/>
<reference evidence="2" key="1">
    <citation type="submission" date="2020-12" db="UniProtKB">
        <authorList>
            <consortium name="WormBaseParasite"/>
        </authorList>
    </citation>
    <scope>IDENTIFICATION</scope>
    <source>
        <strain evidence="2">MHco3</strain>
    </source>
</reference>